<feature type="region of interest" description="Disordered" evidence="1">
    <location>
        <begin position="47"/>
        <end position="70"/>
    </location>
</feature>
<organism evidence="2 3">
    <name type="scientific">Morus notabilis</name>
    <dbReference type="NCBI Taxonomy" id="981085"/>
    <lineage>
        <taxon>Eukaryota</taxon>
        <taxon>Viridiplantae</taxon>
        <taxon>Streptophyta</taxon>
        <taxon>Embryophyta</taxon>
        <taxon>Tracheophyta</taxon>
        <taxon>Spermatophyta</taxon>
        <taxon>Magnoliopsida</taxon>
        <taxon>eudicotyledons</taxon>
        <taxon>Gunneridae</taxon>
        <taxon>Pentapetalae</taxon>
        <taxon>rosids</taxon>
        <taxon>fabids</taxon>
        <taxon>Rosales</taxon>
        <taxon>Moraceae</taxon>
        <taxon>Moreae</taxon>
        <taxon>Morus</taxon>
    </lineage>
</organism>
<dbReference type="AlphaFoldDB" id="W9S8Z6"/>
<evidence type="ECO:0000313" key="3">
    <source>
        <dbReference type="Proteomes" id="UP000030645"/>
    </source>
</evidence>
<dbReference type="Proteomes" id="UP000030645">
    <property type="component" value="Unassembled WGS sequence"/>
</dbReference>
<dbReference type="EMBL" id="KE345811">
    <property type="protein sequence ID" value="EXC17371.1"/>
    <property type="molecule type" value="Genomic_DNA"/>
</dbReference>
<feature type="region of interest" description="Disordered" evidence="1">
    <location>
        <begin position="1"/>
        <end position="23"/>
    </location>
</feature>
<evidence type="ECO:0000256" key="1">
    <source>
        <dbReference type="SAM" id="MobiDB-lite"/>
    </source>
</evidence>
<feature type="compositionally biased region" description="Polar residues" evidence="1">
    <location>
        <begin position="57"/>
        <end position="70"/>
    </location>
</feature>
<proteinExistence type="predicted"/>
<accession>W9S8Z6</accession>
<keyword evidence="3" id="KW-1185">Reference proteome</keyword>
<name>W9S8Z6_9ROSA</name>
<sequence length="70" mass="7700">MGGGGLWEDHGKMEGTLATNTPATKGEWNHRLLEKLSTMQINTPWECDYPADEHAKNNGTSLKQPTSKTS</sequence>
<gene>
    <name evidence="2" type="ORF">L484_027563</name>
</gene>
<protein>
    <submittedName>
        <fullName evidence="2">Uncharacterized protein</fullName>
    </submittedName>
</protein>
<reference evidence="3" key="1">
    <citation type="submission" date="2013-01" db="EMBL/GenBank/DDBJ databases">
        <title>Draft Genome Sequence of a Mulberry Tree, Morus notabilis C.K. Schneid.</title>
        <authorList>
            <person name="He N."/>
            <person name="Zhao S."/>
        </authorList>
    </citation>
    <scope>NUCLEOTIDE SEQUENCE</scope>
</reference>
<evidence type="ECO:0000313" key="2">
    <source>
        <dbReference type="EMBL" id="EXC17371.1"/>
    </source>
</evidence>